<keyword evidence="1" id="KW-0479">Metal-binding</keyword>
<evidence type="ECO:0000313" key="3">
    <source>
        <dbReference type="EMBL" id="CAL1413303.1"/>
    </source>
</evidence>
<evidence type="ECO:0000313" key="4">
    <source>
        <dbReference type="Proteomes" id="UP001497516"/>
    </source>
</evidence>
<dbReference type="Proteomes" id="UP001497516">
    <property type="component" value="Chromosome 9"/>
</dbReference>
<organism evidence="3 4">
    <name type="scientific">Linum trigynum</name>
    <dbReference type="NCBI Taxonomy" id="586398"/>
    <lineage>
        <taxon>Eukaryota</taxon>
        <taxon>Viridiplantae</taxon>
        <taxon>Streptophyta</taxon>
        <taxon>Embryophyta</taxon>
        <taxon>Tracheophyta</taxon>
        <taxon>Spermatophyta</taxon>
        <taxon>Magnoliopsida</taxon>
        <taxon>eudicotyledons</taxon>
        <taxon>Gunneridae</taxon>
        <taxon>Pentapetalae</taxon>
        <taxon>rosids</taxon>
        <taxon>fabids</taxon>
        <taxon>Malpighiales</taxon>
        <taxon>Linaceae</taxon>
        <taxon>Linum</taxon>
    </lineage>
</organism>
<keyword evidence="4" id="KW-1185">Reference proteome</keyword>
<accession>A0AAV2GUM2</accession>
<keyword evidence="1" id="KW-0863">Zinc-finger</keyword>
<keyword evidence="1" id="KW-0862">Zinc</keyword>
<dbReference type="PANTHER" id="PTHR31286:SF167">
    <property type="entry name" value="OS09G0268800 PROTEIN"/>
    <property type="match status" value="1"/>
</dbReference>
<dbReference type="EMBL" id="OZ034822">
    <property type="protein sequence ID" value="CAL1413303.1"/>
    <property type="molecule type" value="Genomic_DNA"/>
</dbReference>
<dbReference type="AlphaFoldDB" id="A0AAV2GUM2"/>
<dbReference type="PANTHER" id="PTHR31286">
    <property type="entry name" value="GLYCINE-RICH CELL WALL STRUCTURAL PROTEIN 1.8-LIKE"/>
    <property type="match status" value="1"/>
</dbReference>
<dbReference type="Pfam" id="PF14392">
    <property type="entry name" value="zf-CCHC_4"/>
    <property type="match status" value="1"/>
</dbReference>
<dbReference type="InterPro" id="IPR025836">
    <property type="entry name" value="Zn_knuckle_CX2CX4HX4C"/>
</dbReference>
<dbReference type="GO" id="GO:0008270">
    <property type="term" value="F:zinc ion binding"/>
    <property type="evidence" value="ECO:0007669"/>
    <property type="project" value="UniProtKB-KW"/>
</dbReference>
<sequence length="157" mass="18432">MKKWDEEGKHEDLDLPTVTTWVQIHDLLPQLKHDSTVEAIASYIFPKFHRVDRSSLEHKGWRRFIRVLVEVELEEPVPIGFEYLEGDKSFWVSFNYEKVNELCYLCGRIGHQIHKCNIREEHREKRLSTKASKIYTAALKAGRESLASSHPPSFNQK</sequence>
<feature type="domain" description="CCHC-type" evidence="2">
    <location>
        <begin position="103"/>
        <end position="116"/>
    </location>
</feature>
<protein>
    <recommendedName>
        <fullName evidence="2">CCHC-type domain-containing protein</fullName>
    </recommendedName>
</protein>
<reference evidence="3 4" key="1">
    <citation type="submission" date="2024-04" db="EMBL/GenBank/DDBJ databases">
        <authorList>
            <person name="Fracassetti M."/>
        </authorList>
    </citation>
    <scope>NUCLEOTIDE SEQUENCE [LARGE SCALE GENOMIC DNA]</scope>
</reference>
<dbReference type="PROSITE" id="PS50158">
    <property type="entry name" value="ZF_CCHC"/>
    <property type="match status" value="1"/>
</dbReference>
<evidence type="ECO:0000256" key="1">
    <source>
        <dbReference type="PROSITE-ProRule" id="PRU00047"/>
    </source>
</evidence>
<dbReference type="InterPro" id="IPR001878">
    <property type="entry name" value="Znf_CCHC"/>
</dbReference>
<dbReference type="InterPro" id="IPR040256">
    <property type="entry name" value="At4g02000-like"/>
</dbReference>
<evidence type="ECO:0000259" key="2">
    <source>
        <dbReference type="PROSITE" id="PS50158"/>
    </source>
</evidence>
<dbReference type="GO" id="GO:0003676">
    <property type="term" value="F:nucleic acid binding"/>
    <property type="evidence" value="ECO:0007669"/>
    <property type="project" value="InterPro"/>
</dbReference>
<gene>
    <name evidence="3" type="ORF">LTRI10_LOCUS52545</name>
</gene>
<proteinExistence type="predicted"/>
<name>A0AAV2GUM2_9ROSI</name>